<reference evidence="2" key="1">
    <citation type="journal article" date="2015" name="Nature">
        <title>Complex archaea that bridge the gap between prokaryotes and eukaryotes.</title>
        <authorList>
            <person name="Spang A."/>
            <person name="Saw J.H."/>
            <person name="Jorgensen S.L."/>
            <person name="Zaremba-Niedzwiedzka K."/>
            <person name="Martijn J."/>
            <person name="Lind A.E."/>
            <person name="van Eijk R."/>
            <person name="Schleper C."/>
            <person name="Guy L."/>
            <person name="Ettema T.J."/>
        </authorList>
    </citation>
    <scope>NUCLEOTIDE SEQUENCE</scope>
</reference>
<feature type="region of interest" description="Disordered" evidence="1">
    <location>
        <begin position="41"/>
        <end position="68"/>
    </location>
</feature>
<protein>
    <submittedName>
        <fullName evidence="2">Uncharacterized protein</fullName>
    </submittedName>
</protein>
<feature type="compositionally biased region" description="Basic and acidic residues" evidence="1">
    <location>
        <begin position="41"/>
        <end position="54"/>
    </location>
</feature>
<comment type="caution">
    <text evidence="2">The sequence shown here is derived from an EMBL/GenBank/DDBJ whole genome shotgun (WGS) entry which is preliminary data.</text>
</comment>
<gene>
    <name evidence="2" type="ORF">LCGC14_0243750</name>
</gene>
<evidence type="ECO:0000256" key="1">
    <source>
        <dbReference type="SAM" id="MobiDB-lite"/>
    </source>
</evidence>
<evidence type="ECO:0000313" key="2">
    <source>
        <dbReference type="EMBL" id="KKN88768.1"/>
    </source>
</evidence>
<dbReference type="EMBL" id="LAZR01000125">
    <property type="protein sequence ID" value="KKN88768.1"/>
    <property type="molecule type" value="Genomic_DNA"/>
</dbReference>
<name>A0A0F9XAZ0_9ZZZZ</name>
<dbReference type="AlphaFoldDB" id="A0A0F9XAZ0"/>
<accession>A0A0F9XAZ0</accession>
<sequence>MIHPSDEEALQTIDAAVFSGDPEIIRERLTYFMERWQKALDRKDDRGSDSRPQKGEQVANMSEDNTQVLEPAAEEVVGFTEEIRESRFIQMNEAEKENLFYSALRGYGYERRTGRNRRKG</sequence>
<organism evidence="2">
    <name type="scientific">marine sediment metagenome</name>
    <dbReference type="NCBI Taxonomy" id="412755"/>
    <lineage>
        <taxon>unclassified sequences</taxon>
        <taxon>metagenomes</taxon>
        <taxon>ecological metagenomes</taxon>
    </lineage>
</organism>
<proteinExistence type="predicted"/>
<feature type="compositionally biased region" description="Polar residues" evidence="1">
    <location>
        <begin position="59"/>
        <end position="68"/>
    </location>
</feature>